<dbReference type="GO" id="GO:0005737">
    <property type="term" value="C:cytoplasm"/>
    <property type="evidence" value="ECO:0007669"/>
    <property type="project" value="TreeGrafter"/>
</dbReference>
<evidence type="ECO:0000313" key="3">
    <source>
        <dbReference type="Proteomes" id="UP000305267"/>
    </source>
</evidence>
<comment type="caution">
    <text evidence="2">The sequence shown here is derived from an EMBL/GenBank/DDBJ whole genome shotgun (WGS) entry which is preliminary data.</text>
</comment>
<keyword evidence="2" id="KW-0378">Hydrolase</keyword>
<dbReference type="EMBL" id="VDDA01000011">
    <property type="protein sequence ID" value="TNC10812.1"/>
    <property type="molecule type" value="Genomic_DNA"/>
</dbReference>
<dbReference type="PANTHER" id="PTHR23408:SF3">
    <property type="entry name" value="METHYLMALONIC ACIDURIA TYPE A PROTEIN, MITOCHONDRIAL"/>
    <property type="match status" value="1"/>
</dbReference>
<name>A0A5C4LC81_9HYPH</name>
<dbReference type="OrthoDB" id="9778292at2"/>
<dbReference type="PANTHER" id="PTHR23408">
    <property type="entry name" value="METHYLMALONYL-COA MUTASE"/>
    <property type="match status" value="1"/>
</dbReference>
<reference evidence="2 3" key="1">
    <citation type="submission" date="2019-06" db="EMBL/GenBank/DDBJ databases">
        <title>Genome of Methylobacterium sp. 17Sr1-39.</title>
        <authorList>
            <person name="Seo T."/>
        </authorList>
    </citation>
    <scope>NUCLEOTIDE SEQUENCE [LARGE SCALE GENOMIC DNA]</scope>
    <source>
        <strain evidence="2 3">17Sr1-39</strain>
    </source>
</reference>
<protein>
    <submittedName>
        <fullName evidence="2">Methylmalonyl Co-A mutase-associated GTPase MeaB</fullName>
        <ecNumber evidence="2">3.6.5.-</ecNumber>
    </submittedName>
</protein>
<dbReference type="CDD" id="cd03114">
    <property type="entry name" value="MMAA-like"/>
    <property type="match status" value="1"/>
</dbReference>
<dbReference type="NCBIfam" id="TIGR00750">
    <property type="entry name" value="lao"/>
    <property type="match status" value="1"/>
</dbReference>
<dbReference type="InterPro" id="IPR005129">
    <property type="entry name" value="GTPase_ArgK"/>
</dbReference>
<proteinExistence type="inferred from homology"/>
<dbReference type="Gene3D" id="1.20.5.170">
    <property type="match status" value="1"/>
</dbReference>
<dbReference type="GO" id="GO:0003924">
    <property type="term" value="F:GTPase activity"/>
    <property type="evidence" value="ECO:0007669"/>
    <property type="project" value="InterPro"/>
</dbReference>
<dbReference type="Proteomes" id="UP000305267">
    <property type="component" value="Unassembled WGS sequence"/>
</dbReference>
<dbReference type="AlphaFoldDB" id="A0A5C4LC81"/>
<evidence type="ECO:0000313" key="2">
    <source>
        <dbReference type="EMBL" id="TNC10812.1"/>
    </source>
</evidence>
<dbReference type="SUPFAM" id="SSF52540">
    <property type="entry name" value="P-loop containing nucleoside triphosphate hydrolases"/>
    <property type="match status" value="1"/>
</dbReference>
<gene>
    <name evidence="2" type="primary">meaB</name>
    <name evidence="2" type="ORF">FF100_21925</name>
</gene>
<keyword evidence="3" id="KW-1185">Reference proteome</keyword>
<organism evidence="2 3">
    <name type="scientific">Methylobacterium terricola</name>
    <dbReference type="NCBI Taxonomy" id="2583531"/>
    <lineage>
        <taxon>Bacteria</taxon>
        <taxon>Pseudomonadati</taxon>
        <taxon>Pseudomonadota</taxon>
        <taxon>Alphaproteobacteria</taxon>
        <taxon>Hyphomicrobiales</taxon>
        <taxon>Methylobacteriaceae</taxon>
        <taxon>Methylobacterium</taxon>
    </lineage>
</organism>
<accession>A0A5C4LC81</accession>
<dbReference type="Gene3D" id="3.40.50.300">
    <property type="entry name" value="P-loop containing nucleotide triphosphate hydrolases"/>
    <property type="match status" value="1"/>
</dbReference>
<dbReference type="NCBIfam" id="NF006958">
    <property type="entry name" value="PRK09435.1"/>
    <property type="match status" value="1"/>
</dbReference>
<dbReference type="RefSeq" id="WP_139037863.1">
    <property type="nucleotide sequence ID" value="NZ_VDDA01000011.1"/>
</dbReference>
<dbReference type="GO" id="GO:0005525">
    <property type="term" value="F:GTP binding"/>
    <property type="evidence" value="ECO:0007669"/>
    <property type="project" value="InterPro"/>
</dbReference>
<dbReference type="InterPro" id="IPR027417">
    <property type="entry name" value="P-loop_NTPase"/>
</dbReference>
<comment type="similarity">
    <text evidence="1">Belongs to the SIMIBI class G3E GTPase family. ArgK/MeaB subfamily.</text>
</comment>
<dbReference type="Gene3D" id="1.10.287.130">
    <property type="match status" value="1"/>
</dbReference>
<evidence type="ECO:0000256" key="1">
    <source>
        <dbReference type="ARBA" id="ARBA00009625"/>
    </source>
</evidence>
<dbReference type="Pfam" id="PF03308">
    <property type="entry name" value="MeaB"/>
    <property type="match status" value="1"/>
</dbReference>
<sequence>MTVPAPDLAQLLSGNRAALARAITLVESKRADHRAAARALLDAALPHAGKAVRVGITGVPGVGKSTTIDALGAALTARGHKVAVLAVDPSSSRTGGSILGDKTRMARLAVDPNAFIRPSPSSGTLGGVAAKTRETMLLCEAAGFDVVLVETVGVGQSETAVADLTDFFLVLMLPGAGDELQGIKKGILELADMIAVNKADGEEGMRRAMAAAAEYRAALHILTPASATWSPPVTTISGLAGQGLDGLWEAILDHRRKLAATGEIAAKRRSQDVKWMWALVHERLHQRLTGSAEVRSTTAEAERRVAAGERSPAAGADLITELIGL</sequence>
<dbReference type="EC" id="3.6.5.-" evidence="2"/>